<dbReference type="EMBL" id="WHJF01000102">
    <property type="protein sequence ID" value="NHZ65891.1"/>
    <property type="molecule type" value="Genomic_DNA"/>
</dbReference>
<evidence type="ECO:0000313" key="3">
    <source>
        <dbReference type="Proteomes" id="UP000610594"/>
    </source>
</evidence>
<dbReference type="Proteomes" id="UP000610594">
    <property type="component" value="Unassembled WGS sequence"/>
</dbReference>
<gene>
    <name evidence="2" type="ORF">F1735_26915</name>
</gene>
<dbReference type="SUPFAM" id="SSF46689">
    <property type="entry name" value="Homeodomain-like"/>
    <property type="match status" value="1"/>
</dbReference>
<dbReference type="RefSeq" id="WP_167239814.1">
    <property type="nucleotide sequence ID" value="NZ_WHJF01000102.1"/>
</dbReference>
<proteinExistence type="predicted"/>
<evidence type="ECO:0000256" key="1">
    <source>
        <dbReference type="SAM" id="Coils"/>
    </source>
</evidence>
<organism evidence="2 3">
    <name type="scientific">Massilia genomosp. 1</name>
    <dbReference type="NCBI Taxonomy" id="2609280"/>
    <lineage>
        <taxon>Bacteria</taxon>
        <taxon>Pseudomonadati</taxon>
        <taxon>Pseudomonadota</taxon>
        <taxon>Betaproteobacteria</taxon>
        <taxon>Burkholderiales</taxon>
        <taxon>Oxalobacteraceae</taxon>
        <taxon>Telluria group</taxon>
        <taxon>Massilia</taxon>
    </lineage>
</organism>
<reference evidence="2 3" key="1">
    <citation type="submission" date="2019-10" db="EMBL/GenBank/DDBJ databases">
        <title>Taxonomy of Antarctic Massilia spp.: description of Massilia rubra sp. nov., Massilia aquatica sp. nov., Massilia mucilaginosa sp. nov., Massilia frigida sp. nov. isolated from streams, lakes and regoliths.</title>
        <authorList>
            <person name="Holochova P."/>
            <person name="Sedlacek I."/>
            <person name="Kralova S."/>
            <person name="Maslanova I."/>
            <person name="Busse H.-J."/>
            <person name="Stankova E."/>
            <person name="Vrbovska V."/>
            <person name="Kovarovic V."/>
            <person name="Bartak M."/>
            <person name="Svec P."/>
            <person name="Pantucek R."/>
        </authorList>
    </citation>
    <scope>NUCLEOTIDE SEQUENCE [LARGE SCALE GENOMIC DNA]</scope>
    <source>
        <strain evidence="2 3">CCM 8694</strain>
    </source>
</reference>
<dbReference type="InterPro" id="IPR002514">
    <property type="entry name" value="Transposase_8"/>
</dbReference>
<accession>A0ABX0MTX7</accession>
<comment type="caution">
    <text evidence="2">The sequence shown here is derived from an EMBL/GenBank/DDBJ whole genome shotgun (WGS) entry which is preliminary data.</text>
</comment>
<dbReference type="InterPro" id="IPR009057">
    <property type="entry name" value="Homeodomain-like_sf"/>
</dbReference>
<evidence type="ECO:0000313" key="2">
    <source>
        <dbReference type="EMBL" id="NHZ65891.1"/>
    </source>
</evidence>
<keyword evidence="1" id="KW-0175">Coiled coil</keyword>
<dbReference type="Pfam" id="PF01527">
    <property type="entry name" value="HTH_Tnp_1"/>
    <property type="match status" value="1"/>
</dbReference>
<feature type="coiled-coil region" evidence="1">
    <location>
        <begin position="112"/>
        <end position="146"/>
    </location>
</feature>
<protein>
    <submittedName>
        <fullName evidence="2">Transposase</fullName>
    </submittedName>
</protein>
<name>A0ABX0MTX7_9BURK</name>
<keyword evidence="3" id="KW-1185">Reference proteome</keyword>
<dbReference type="Gene3D" id="1.10.10.60">
    <property type="entry name" value="Homeodomain-like"/>
    <property type="match status" value="1"/>
</dbReference>
<sequence length="161" mass="18360">MSSKYPEAFIEQALVKVYSRGHRSVKSVAEDLNVNQHTLKYWMKNKIMSNKDAPTAREKRPQDWTAAEQFAALKATHGLPDEALQAWCREHGIFPHHLTSWEAAFCVDVKESASGVREMRTLKDKVAKLEREIVRKNGALAEAAALLILQKKFRALWEDEA</sequence>